<dbReference type="GO" id="GO:0050839">
    <property type="term" value="F:cell adhesion molecule binding"/>
    <property type="evidence" value="ECO:0007669"/>
    <property type="project" value="TreeGrafter"/>
</dbReference>
<dbReference type="AlphaFoldDB" id="A0A0N8E5T3"/>
<protein>
    <submittedName>
        <fullName evidence="3">Uncharacterized protein</fullName>
    </submittedName>
</protein>
<dbReference type="OrthoDB" id="286301at2759"/>
<dbReference type="GO" id="GO:0005615">
    <property type="term" value="C:extracellular space"/>
    <property type="evidence" value="ECO:0007669"/>
    <property type="project" value="TreeGrafter"/>
</dbReference>
<keyword evidence="2" id="KW-0732">Signal</keyword>
<dbReference type="SMART" id="SM00554">
    <property type="entry name" value="FAS1"/>
    <property type="match status" value="3"/>
</dbReference>
<dbReference type="PANTHER" id="PTHR10900">
    <property type="entry name" value="PERIOSTIN-RELATED"/>
    <property type="match status" value="1"/>
</dbReference>
<reference evidence="3" key="1">
    <citation type="submission" date="2015-10" db="EMBL/GenBank/DDBJ databases">
        <title>EvidentialGene: Evidence-directed Construction of Complete mRNA Transcriptomes without Genomes.</title>
        <authorList>
            <person name="Gilbert D.G."/>
        </authorList>
    </citation>
    <scope>NUCLEOTIDE SEQUENCE</scope>
</reference>
<feature type="compositionally biased region" description="Pro residues" evidence="1">
    <location>
        <begin position="66"/>
        <end position="83"/>
    </location>
</feature>
<feature type="chain" id="PRO_5007420089" evidence="2">
    <location>
        <begin position="27"/>
        <end position="612"/>
    </location>
</feature>
<accession>A0A0N8E5T3</accession>
<dbReference type="GO" id="GO:0031012">
    <property type="term" value="C:extracellular matrix"/>
    <property type="evidence" value="ECO:0007669"/>
    <property type="project" value="TreeGrafter"/>
</dbReference>
<dbReference type="FunFam" id="2.30.180.10:FF:000032">
    <property type="entry name" value="Fasciclin domain-containing protein, putative"/>
    <property type="match status" value="1"/>
</dbReference>
<feature type="signal peptide" evidence="2">
    <location>
        <begin position="1"/>
        <end position="26"/>
    </location>
</feature>
<dbReference type="GO" id="GO:0030198">
    <property type="term" value="P:extracellular matrix organization"/>
    <property type="evidence" value="ECO:0007669"/>
    <property type="project" value="TreeGrafter"/>
</dbReference>
<dbReference type="GO" id="GO:0007155">
    <property type="term" value="P:cell adhesion"/>
    <property type="evidence" value="ECO:0007669"/>
    <property type="project" value="TreeGrafter"/>
</dbReference>
<dbReference type="Gene3D" id="2.30.180.10">
    <property type="entry name" value="FAS1 domain"/>
    <property type="match status" value="3"/>
</dbReference>
<dbReference type="InterPro" id="IPR036378">
    <property type="entry name" value="FAS1_dom_sf"/>
</dbReference>
<evidence type="ECO:0000256" key="2">
    <source>
        <dbReference type="SAM" id="SignalP"/>
    </source>
</evidence>
<dbReference type="EMBL" id="GDIQ01059004">
    <property type="protein sequence ID" value="JAN35733.1"/>
    <property type="molecule type" value="Transcribed_RNA"/>
</dbReference>
<organism evidence="3">
    <name type="scientific">Daphnia magna</name>
    <dbReference type="NCBI Taxonomy" id="35525"/>
    <lineage>
        <taxon>Eukaryota</taxon>
        <taxon>Metazoa</taxon>
        <taxon>Ecdysozoa</taxon>
        <taxon>Arthropoda</taxon>
        <taxon>Crustacea</taxon>
        <taxon>Branchiopoda</taxon>
        <taxon>Diplostraca</taxon>
        <taxon>Cladocera</taxon>
        <taxon>Anomopoda</taxon>
        <taxon>Daphniidae</taxon>
        <taxon>Daphnia</taxon>
    </lineage>
</organism>
<proteinExistence type="predicted"/>
<dbReference type="SUPFAM" id="SSF82153">
    <property type="entry name" value="FAS1 domain"/>
    <property type="match status" value="3"/>
</dbReference>
<dbReference type="InterPro" id="IPR050904">
    <property type="entry name" value="Adhesion/Biosynth-related"/>
</dbReference>
<sequence>MWLVNKMKLFWFCCFTLTLLNKPSDGGILREKLGEPEGPPVPHSQSLKRTSEPRPPSTIGIQLKAPAPPPPGEGPQPPAPPDPHILELFEKSPENFPAAYAQWQQEQEQQANGRDGRAVKQRTITYDQFVTAAVVIGLDLQRSIYSMFAPSDAYLNSLNISLSATALRDPECIRQIVRSHTVLGRLMLSDRMEDVAMSLEDSPVFICAKEANGVEVLRANIETDYGTVHIIDGLMDRPRLMDSCPTLKQRLSSGEGQQAENIKSNHSISIRRVSEEDLLASFEYDPSIRTNEIDQNTFDTDVVIVPFVEQSDQSLTEANIPLELLVNIDNFAHAVKLTWQTEDNVMAILQSLGASTFLALLERSDLMDTLTRQGPWTVFAPDNEAWQALPKEIFDHIIDDPVLLRQILSYHIVQANATRRHLINDEKLPSLYENRPIHINFYTDGWASWYTASGSQISNLDELASNGVVHVVRSVLLPPLGDFYSVVKWTPALQTTFSMLQSVADPAFTNKSVSLTAFSPADGPVLDALLVGSSPSKLTEILRRHVVRGTWFTAGLIDGDHLLTFDNQVLTVRRDANCVGISHSGINTPCIAVRDITLTNGVLHVIDNLVLN</sequence>
<dbReference type="PANTHER" id="PTHR10900:SF77">
    <property type="entry name" value="FI19380P1"/>
    <property type="match status" value="1"/>
</dbReference>
<dbReference type="InterPro" id="IPR000782">
    <property type="entry name" value="FAS1_domain"/>
</dbReference>
<evidence type="ECO:0000256" key="1">
    <source>
        <dbReference type="SAM" id="MobiDB-lite"/>
    </source>
</evidence>
<dbReference type="Pfam" id="PF02469">
    <property type="entry name" value="Fasciclin"/>
    <property type="match status" value="3"/>
</dbReference>
<name>A0A0N8E5T3_9CRUS</name>
<evidence type="ECO:0000313" key="3">
    <source>
        <dbReference type="EMBL" id="JAN35733.1"/>
    </source>
</evidence>
<dbReference type="PROSITE" id="PS50213">
    <property type="entry name" value="FAS1"/>
    <property type="match status" value="3"/>
</dbReference>
<feature type="region of interest" description="Disordered" evidence="1">
    <location>
        <begin position="30"/>
        <end position="86"/>
    </location>
</feature>